<dbReference type="SMART" id="SM00346">
    <property type="entry name" value="HTH_ICLR"/>
    <property type="match status" value="1"/>
</dbReference>
<evidence type="ECO:0000313" key="3">
    <source>
        <dbReference type="Proteomes" id="UP000660680"/>
    </source>
</evidence>
<protein>
    <recommendedName>
        <fullName evidence="1">HTH iclR-type domain-containing protein</fullName>
    </recommendedName>
</protein>
<dbReference type="PANTHER" id="PTHR30136:SF24">
    <property type="entry name" value="HTH-TYPE TRANSCRIPTIONAL REPRESSOR ALLR"/>
    <property type="match status" value="1"/>
</dbReference>
<keyword evidence="3" id="KW-1185">Reference proteome</keyword>
<dbReference type="Proteomes" id="UP000660680">
    <property type="component" value="Unassembled WGS sequence"/>
</dbReference>
<dbReference type="EMBL" id="BMRB01000002">
    <property type="protein sequence ID" value="GGS29904.1"/>
    <property type="molecule type" value="Genomic_DNA"/>
</dbReference>
<dbReference type="PANTHER" id="PTHR30136">
    <property type="entry name" value="HELIX-TURN-HELIX TRANSCRIPTIONAL REGULATOR, ICLR FAMILY"/>
    <property type="match status" value="1"/>
</dbReference>
<sequence>MNNAESDRGVLGRAFTLLDALVSHSDGVGLSWIAHSCGVPKTTAYRLLRQLEALGAVQRCDGLYRVGSNLFRLGQAWEPYPRLLSAARRPLDVLAAATKASAVLTVRSHGGVMIAAASPVRVEDALLLRPGCAVPEGVELVMAPVLAPTGRNVGMVGTVSRDHPQPGFVSEIARAVSAALR</sequence>
<reference evidence="2" key="2">
    <citation type="submission" date="2020-09" db="EMBL/GenBank/DDBJ databases">
        <authorList>
            <person name="Sun Q."/>
            <person name="Ohkuma M."/>
        </authorList>
    </citation>
    <scope>NUCLEOTIDE SEQUENCE</scope>
    <source>
        <strain evidence="2">JCM 3276</strain>
    </source>
</reference>
<evidence type="ECO:0000259" key="1">
    <source>
        <dbReference type="PROSITE" id="PS51077"/>
    </source>
</evidence>
<dbReference type="AlphaFoldDB" id="A0A918LCP3"/>
<dbReference type="Gene3D" id="1.10.10.10">
    <property type="entry name" value="Winged helix-like DNA-binding domain superfamily/Winged helix DNA-binding domain"/>
    <property type="match status" value="1"/>
</dbReference>
<dbReference type="InterPro" id="IPR036388">
    <property type="entry name" value="WH-like_DNA-bd_sf"/>
</dbReference>
<dbReference type="Pfam" id="PF09339">
    <property type="entry name" value="HTH_IclR"/>
    <property type="match status" value="1"/>
</dbReference>
<dbReference type="GO" id="GO:0003677">
    <property type="term" value="F:DNA binding"/>
    <property type="evidence" value="ECO:0007669"/>
    <property type="project" value="InterPro"/>
</dbReference>
<proteinExistence type="predicted"/>
<name>A0A918LCP3_9PSEU</name>
<dbReference type="InterPro" id="IPR036390">
    <property type="entry name" value="WH_DNA-bd_sf"/>
</dbReference>
<dbReference type="RefSeq" id="WP_189210504.1">
    <property type="nucleotide sequence ID" value="NZ_BMRB01000002.1"/>
</dbReference>
<organism evidence="2 3">
    <name type="scientific">Actinokineospora fastidiosa</name>
    <dbReference type="NCBI Taxonomy" id="1816"/>
    <lineage>
        <taxon>Bacteria</taxon>
        <taxon>Bacillati</taxon>
        <taxon>Actinomycetota</taxon>
        <taxon>Actinomycetes</taxon>
        <taxon>Pseudonocardiales</taxon>
        <taxon>Pseudonocardiaceae</taxon>
        <taxon>Actinokineospora</taxon>
    </lineage>
</organism>
<comment type="caution">
    <text evidence="2">The sequence shown here is derived from an EMBL/GenBank/DDBJ whole genome shotgun (WGS) entry which is preliminary data.</text>
</comment>
<dbReference type="GO" id="GO:0045892">
    <property type="term" value="P:negative regulation of DNA-templated transcription"/>
    <property type="evidence" value="ECO:0007669"/>
    <property type="project" value="TreeGrafter"/>
</dbReference>
<feature type="domain" description="HTH iclR-type" evidence="1">
    <location>
        <begin position="8"/>
        <end position="68"/>
    </location>
</feature>
<dbReference type="GO" id="GO:0003700">
    <property type="term" value="F:DNA-binding transcription factor activity"/>
    <property type="evidence" value="ECO:0007669"/>
    <property type="project" value="TreeGrafter"/>
</dbReference>
<reference evidence="2" key="1">
    <citation type="journal article" date="2014" name="Int. J. Syst. Evol. Microbiol.">
        <title>Complete genome sequence of Corynebacterium casei LMG S-19264T (=DSM 44701T), isolated from a smear-ripened cheese.</title>
        <authorList>
            <consortium name="US DOE Joint Genome Institute (JGI-PGF)"/>
            <person name="Walter F."/>
            <person name="Albersmeier A."/>
            <person name="Kalinowski J."/>
            <person name="Ruckert C."/>
        </authorList>
    </citation>
    <scope>NUCLEOTIDE SEQUENCE</scope>
    <source>
        <strain evidence="2">JCM 3276</strain>
    </source>
</reference>
<dbReference type="InterPro" id="IPR005471">
    <property type="entry name" value="Tscrpt_reg_IclR_N"/>
</dbReference>
<dbReference type="PROSITE" id="PS51077">
    <property type="entry name" value="HTH_ICLR"/>
    <property type="match status" value="1"/>
</dbReference>
<gene>
    <name evidence="2" type="ORF">GCM10010171_24100</name>
</gene>
<evidence type="ECO:0000313" key="2">
    <source>
        <dbReference type="EMBL" id="GGS29904.1"/>
    </source>
</evidence>
<accession>A0A918LCP3</accession>
<dbReference type="SUPFAM" id="SSF46785">
    <property type="entry name" value="Winged helix' DNA-binding domain"/>
    <property type="match status" value="1"/>
</dbReference>
<dbReference type="InterPro" id="IPR050707">
    <property type="entry name" value="HTH_MetabolicPath_Reg"/>
</dbReference>